<comment type="similarity">
    <text evidence="2">Belongs to the ABC transporter superfamily.</text>
</comment>
<dbReference type="GO" id="GO:0015833">
    <property type="term" value="P:peptide transport"/>
    <property type="evidence" value="ECO:0007669"/>
    <property type="project" value="InterPro"/>
</dbReference>
<sequence>MDDAAGAILEVRDLHVRFRTRRGPVQAVDGVNFSLAAGEILGVVGESGCGKSTLCTSLVRLLPENAEVTGSIRYRGEELLTKSGAEMRELRGREITMVLQNPMTAMDPLFTVGNQLDEVLRHNSSMRGEERRSRALEMLRLVHIPSPVERLRSYPHQMSGGMKQRVLTAMATSLSPGLLLADEPTTALDVTIQEQILRLLADIRGSLGTAIVLVTHDLGVVRRITDRVMIMYAGRAVETGDTEAIFTDPKHPYTRALLASIPRIGHTGRRLTAIDGQIPDLADLPPGCAFAPRCPSAMSGCTTAFPPAFNTGPERTARCWLHEGSPA</sequence>
<dbReference type="AlphaFoldDB" id="A0A9X0UF30"/>
<evidence type="ECO:0000256" key="7">
    <source>
        <dbReference type="ARBA" id="ARBA00023136"/>
    </source>
</evidence>
<evidence type="ECO:0000313" key="10">
    <source>
        <dbReference type="Proteomes" id="UP000600101"/>
    </source>
</evidence>
<evidence type="ECO:0000256" key="4">
    <source>
        <dbReference type="ARBA" id="ARBA00022475"/>
    </source>
</evidence>
<dbReference type="SMART" id="SM00382">
    <property type="entry name" value="AAA"/>
    <property type="match status" value="1"/>
</dbReference>
<evidence type="ECO:0000256" key="2">
    <source>
        <dbReference type="ARBA" id="ARBA00005417"/>
    </source>
</evidence>
<dbReference type="InterPro" id="IPR050388">
    <property type="entry name" value="ABC_Ni/Peptide_Import"/>
</dbReference>
<keyword evidence="6 9" id="KW-0067">ATP-binding</keyword>
<gene>
    <name evidence="9" type="ORF">H7965_24920</name>
</gene>
<comment type="caution">
    <text evidence="9">The sequence shown here is derived from an EMBL/GenBank/DDBJ whole genome shotgun (WGS) entry which is preliminary data.</text>
</comment>
<evidence type="ECO:0000256" key="3">
    <source>
        <dbReference type="ARBA" id="ARBA00022448"/>
    </source>
</evidence>
<dbReference type="EMBL" id="JACOMF010000060">
    <property type="protein sequence ID" value="MBC4018519.1"/>
    <property type="molecule type" value="Genomic_DNA"/>
</dbReference>
<dbReference type="CDD" id="cd03257">
    <property type="entry name" value="ABC_NikE_OppD_transporters"/>
    <property type="match status" value="1"/>
</dbReference>
<evidence type="ECO:0000256" key="5">
    <source>
        <dbReference type="ARBA" id="ARBA00022741"/>
    </source>
</evidence>
<name>A0A9X0UF30_9PROT</name>
<dbReference type="InterPro" id="IPR003439">
    <property type="entry name" value="ABC_transporter-like_ATP-bd"/>
</dbReference>
<protein>
    <submittedName>
        <fullName evidence="9">ABC transporter ATP-binding protein</fullName>
    </submittedName>
</protein>
<dbReference type="InterPro" id="IPR013563">
    <property type="entry name" value="Oligopep_ABC_C"/>
</dbReference>
<dbReference type="GO" id="GO:0005524">
    <property type="term" value="F:ATP binding"/>
    <property type="evidence" value="ECO:0007669"/>
    <property type="project" value="UniProtKB-KW"/>
</dbReference>
<evidence type="ECO:0000313" key="9">
    <source>
        <dbReference type="EMBL" id="MBC4018519.1"/>
    </source>
</evidence>
<dbReference type="FunFam" id="3.40.50.300:FF:000016">
    <property type="entry name" value="Oligopeptide ABC transporter ATP-binding component"/>
    <property type="match status" value="1"/>
</dbReference>
<keyword evidence="10" id="KW-1185">Reference proteome</keyword>
<accession>A0A9X0UF30</accession>
<dbReference type="RefSeq" id="WP_186773270.1">
    <property type="nucleotide sequence ID" value="NZ_JACOMF010000060.1"/>
</dbReference>
<dbReference type="Proteomes" id="UP000600101">
    <property type="component" value="Unassembled WGS sequence"/>
</dbReference>
<dbReference type="SUPFAM" id="SSF52540">
    <property type="entry name" value="P-loop containing nucleoside triphosphate hydrolases"/>
    <property type="match status" value="1"/>
</dbReference>
<keyword evidence="7" id="KW-0472">Membrane</keyword>
<dbReference type="PROSITE" id="PS50893">
    <property type="entry name" value="ABC_TRANSPORTER_2"/>
    <property type="match status" value="1"/>
</dbReference>
<dbReference type="InterPro" id="IPR027417">
    <property type="entry name" value="P-loop_NTPase"/>
</dbReference>
<comment type="subcellular location">
    <subcellularLocation>
        <location evidence="1">Cell inner membrane</location>
        <topology evidence="1">Peripheral membrane protein</topology>
    </subcellularLocation>
</comment>
<organism evidence="9 10">
    <name type="scientific">Siccirubricoccus deserti</name>
    <dbReference type="NCBI Taxonomy" id="2013562"/>
    <lineage>
        <taxon>Bacteria</taxon>
        <taxon>Pseudomonadati</taxon>
        <taxon>Pseudomonadota</taxon>
        <taxon>Alphaproteobacteria</taxon>
        <taxon>Acetobacterales</taxon>
        <taxon>Roseomonadaceae</taxon>
        <taxon>Siccirubricoccus</taxon>
    </lineage>
</organism>
<dbReference type="InterPro" id="IPR003593">
    <property type="entry name" value="AAA+_ATPase"/>
</dbReference>
<reference evidence="9" key="1">
    <citation type="submission" date="2020-08" db="EMBL/GenBank/DDBJ databases">
        <authorList>
            <person name="Hu Y."/>
            <person name="Nguyen S.V."/>
            <person name="Li F."/>
            <person name="Fanning S."/>
        </authorList>
    </citation>
    <scope>NUCLEOTIDE SEQUENCE</scope>
    <source>
        <strain evidence="9">SYSU D8009</strain>
    </source>
</reference>
<dbReference type="Pfam" id="PF00005">
    <property type="entry name" value="ABC_tran"/>
    <property type="match status" value="1"/>
</dbReference>
<evidence type="ECO:0000256" key="6">
    <source>
        <dbReference type="ARBA" id="ARBA00022840"/>
    </source>
</evidence>
<dbReference type="GO" id="GO:0005886">
    <property type="term" value="C:plasma membrane"/>
    <property type="evidence" value="ECO:0007669"/>
    <property type="project" value="UniProtKB-SubCell"/>
</dbReference>
<dbReference type="PANTHER" id="PTHR43297:SF2">
    <property type="entry name" value="DIPEPTIDE TRANSPORT ATP-BINDING PROTEIN DPPD"/>
    <property type="match status" value="1"/>
</dbReference>
<evidence type="ECO:0000256" key="1">
    <source>
        <dbReference type="ARBA" id="ARBA00004417"/>
    </source>
</evidence>
<evidence type="ECO:0000259" key="8">
    <source>
        <dbReference type="PROSITE" id="PS50893"/>
    </source>
</evidence>
<dbReference type="Pfam" id="PF08352">
    <property type="entry name" value="oligo_HPY"/>
    <property type="match status" value="1"/>
</dbReference>
<keyword evidence="4" id="KW-1003">Cell membrane</keyword>
<keyword evidence="5" id="KW-0547">Nucleotide-binding</keyword>
<dbReference type="NCBIfam" id="TIGR01727">
    <property type="entry name" value="oligo_HPY"/>
    <property type="match status" value="1"/>
</dbReference>
<dbReference type="Gene3D" id="3.40.50.300">
    <property type="entry name" value="P-loop containing nucleotide triphosphate hydrolases"/>
    <property type="match status" value="1"/>
</dbReference>
<dbReference type="GO" id="GO:0055085">
    <property type="term" value="P:transmembrane transport"/>
    <property type="evidence" value="ECO:0007669"/>
    <property type="project" value="UniProtKB-ARBA"/>
</dbReference>
<dbReference type="GO" id="GO:0016887">
    <property type="term" value="F:ATP hydrolysis activity"/>
    <property type="evidence" value="ECO:0007669"/>
    <property type="project" value="InterPro"/>
</dbReference>
<proteinExistence type="inferred from homology"/>
<keyword evidence="3" id="KW-0813">Transport</keyword>
<feature type="domain" description="ABC transporter" evidence="8">
    <location>
        <begin position="9"/>
        <end position="258"/>
    </location>
</feature>
<dbReference type="PANTHER" id="PTHR43297">
    <property type="entry name" value="OLIGOPEPTIDE TRANSPORT ATP-BINDING PROTEIN APPD"/>
    <property type="match status" value="1"/>
</dbReference>